<sequence length="218" mass="25395">MKLIYTLFLSLVFLNGYGQIVKKYEPAILEVTYNKHVVKDTLKPDEYFFDTEMVLRMGRTASIWVSPLKLWADSLRVNNFNLHEQLYYEQNPIGSTEYKPLGGFEREYLFKNMPTGQNTVYQGFDLGQWIYSEEIETQSWSYLDSISVILGYECYLAECVFRGRRWYAWYTLDIPIPDGPWKLGGLPGLILDAYDSKQHYRFTAKGMTSKGLGDVGIY</sequence>
<evidence type="ECO:0000313" key="1">
    <source>
        <dbReference type="EMBL" id="TFH93862.1"/>
    </source>
</evidence>
<protein>
    <submittedName>
        <fullName evidence="1">GLPGLI family protein</fullName>
    </submittedName>
</protein>
<organism evidence="1 2">
    <name type="scientific">Porphyromonas levii</name>
    <dbReference type="NCBI Taxonomy" id="28114"/>
    <lineage>
        <taxon>Bacteria</taxon>
        <taxon>Pseudomonadati</taxon>
        <taxon>Bacteroidota</taxon>
        <taxon>Bacteroidia</taxon>
        <taxon>Bacteroidales</taxon>
        <taxon>Porphyromonadaceae</taxon>
        <taxon>Porphyromonas</taxon>
    </lineage>
</organism>
<dbReference type="AlphaFoldDB" id="A0A4Y8WM85"/>
<dbReference type="NCBIfam" id="TIGR01200">
    <property type="entry name" value="GLPGLI"/>
    <property type="match status" value="1"/>
</dbReference>
<evidence type="ECO:0000313" key="2">
    <source>
        <dbReference type="Proteomes" id="UP000297225"/>
    </source>
</evidence>
<feature type="non-terminal residue" evidence="1">
    <location>
        <position position="218"/>
    </location>
</feature>
<keyword evidence="2" id="KW-1185">Reference proteome</keyword>
<proteinExistence type="predicted"/>
<dbReference type="Proteomes" id="UP000297225">
    <property type="component" value="Unassembled WGS sequence"/>
</dbReference>
<dbReference type="Pfam" id="PF09697">
    <property type="entry name" value="Porph_ging"/>
    <property type="match status" value="1"/>
</dbReference>
<accession>A0A4Y8WM85</accession>
<dbReference type="RefSeq" id="WP_134852713.1">
    <property type="nucleotide sequence ID" value="NZ_SPNC01000285.1"/>
</dbReference>
<gene>
    <name evidence="1" type="ORF">E4P47_09885</name>
</gene>
<dbReference type="InterPro" id="IPR005901">
    <property type="entry name" value="GLPGLI"/>
</dbReference>
<name>A0A4Y8WM85_9PORP</name>
<dbReference type="EMBL" id="SPNC01000285">
    <property type="protein sequence ID" value="TFH93862.1"/>
    <property type="molecule type" value="Genomic_DNA"/>
</dbReference>
<reference evidence="1 2" key="1">
    <citation type="submission" date="2019-03" db="EMBL/GenBank/DDBJ databases">
        <title>Porphyromonas levii Isolated from the Uterus of Dairy Cows.</title>
        <authorList>
            <person name="Francis A.M."/>
        </authorList>
    </citation>
    <scope>NUCLEOTIDE SEQUENCE [LARGE SCALE GENOMIC DNA]</scope>
    <source>
        <strain evidence="1 2">AF5678</strain>
    </source>
</reference>
<comment type="caution">
    <text evidence="1">The sequence shown here is derived from an EMBL/GenBank/DDBJ whole genome shotgun (WGS) entry which is preliminary data.</text>
</comment>